<dbReference type="SUPFAM" id="SSF48371">
    <property type="entry name" value="ARM repeat"/>
    <property type="match status" value="1"/>
</dbReference>
<name>A0A6P6RSW7_9EIME</name>
<organism evidence="2 3">
    <name type="scientific">Cyclospora cayetanensis</name>
    <dbReference type="NCBI Taxonomy" id="88456"/>
    <lineage>
        <taxon>Eukaryota</taxon>
        <taxon>Sar</taxon>
        <taxon>Alveolata</taxon>
        <taxon>Apicomplexa</taxon>
        <taxon>Conoidasida</taxon>
        <taxon>Coccidia</taxon>
        <taxon>Eucoccidiorida</taxon>
        <taxon>Eimeriorina</taxon>
        <taxon>Eimeriidae</taxon>
        <taxon>Cyclospora</taxon>
    </lineage>
</organism>
<reference evidence="3" key="1">
    <citation type="submission" date="2025-08" db="UniProtKB">
        <authorList>
            <consortium name="RefSeq"/>
        </authorList>
    </citation>
    <scope>IDENTIFICATION</scope>
</reference>
<dbReference type="InterPro" id="IPR016024">
    <property type="entry name" value="ARM-type_fold"/>
</dbReference>
<dbReference type="GeneID" id="113146701"/>
<feature type="region of interest" description="Disordered" evidence="1">
    <location>
        <begin position="777"/>
        <end position="797"/>
    </location>
</feature>
<evidence type="ECO:0000256" key="1">
    <source>
        <dbReference type="SAM" id="MobiDB-lite"/>
    </source>
</evidence>
<dbReference type="Proteomes" id="UP000515125">
    <property type="component" value="Unplaced"/>
</dbReference>
<gene>
    <name evidence="3" type="primary">LOC113146701</name>
</gene>
<feature type="compositionally biased region" description="Low complexity" evidence="1">
    <location>
        <begin position="2094"/>
        <end position="2106"/>
    </location>
</feature>
<feature type="region of interest" description="Disordered" evidence="1">
    <location>
        <begin position="2076"/>
        <end position="2122"/>
    </location>
</feature>
<evidence type="ECO:0000313" key="3">
    <source>
        <dbReference type="RefSeq" id="XP_026190644.1"/>
    </source>
</evidence>
<evidence type="ECO:0000313" key="2">
    <source>
        <dbReference type="Proteomes" id="UP000515125"/>
    </source>
</evidence>
<dbReference type="RefSeq" id="XP_026190644.1">
    <property type="nucleotide sequence ID" value="XM_026334859.1"/>
</dbReference>
<sequence length="2122" mass="224237">MGVKASIPWSAPSGFPARLEKTRAAKNAVCRRAGAIRPSRQRAIFAETNTTDVSSSTAAPQFTKPSMAPAPPLLWAPPAKSTGAQSLGSRESVAVFSLLGASAPRRGPAALPGLAWKEWAGWGGEGGPFQVQCTHTMPLSTRPPPSAVAEAATFAAAVALEIHKLPQRRVAFATGSMHSEAAEAQASKTTPHTVQQSDQSGLLERRLQLCNTFEPSLTLPSSCVCCLALCCSAALASSELQQPHLVLQLCQSLPQDLLCDFPPSLLLLLHEWQQKQQQQQQQQGGTECTSLLVALATALRKRCGVADGLLPSNSPSESAAEITARQAAASAAADFAVAALEAQTTILIRLREALLEPFLGVRQSSHCSSFAVQEAARRAAGLLRFGTLAKEAAAEEEIQELVQQLRGRASRCSCLRVSSGGCSLLSAVLDAALQARVLLLHPQIMPLVVELTAAAADVSALFHYSSSEISTKAAADADFAAAFSPLSNEQLLSAGRQLRAAALQLFPPACFVLQQEQEDALLGSFPPLLEAPKANNSGMPSTFPSPRLLGGSMTDRQDAWLDLLQQLLLLLPKGRSRLRWLVAVNLDGLLLHLLLQSPLPLSRPLLLPVLLDACGAQEELQEQQQRVPLERMAYVAAAAGALADGLRMAAALNCLQVLTDSGSLCFDAASLPPSGNFSSSKSLRLHSPGSEELPQVCLFKHMAETLGSKRMLRTAEDASAEVLQLLLLLEDLPDGAAVSDGDSRSRMRITQLQDSLLALIQHTTALAAAATAPHATDAPHATAASERAGTSPAAGEISPVSCSSCCEVGRHVFGALLLLACPRQGVAERVCSLLCSKGSRRLFLLLQPDCFAEALTLLGEIPRRFVRNAALLLLQQPPRVQQQPSHVAAACLMDAYEPSVFEESSRKLQREGGQVGPLLHQLPWHKLLLQQRLFSVSQQQRQDAAAALRAMLQLPPSPNADPVGKALTLWQQISREDELKLRIQGLKWEEEEVRLLCAAAANSRLCSSTRVQSLHTLQVYVHSSVAEARPFLRRLCSSLLLSRAGLPSAVAAAPPLPPAAAASWESADSPFLLSLLQCLLHASQRSLQQAPLIAAVARVLALPLLLLPPGEAVLHSVIAVYRQLLGDALLLQCLCGEASASCSCLQLQALLLFHPQQSLLLPHRVCSLGSQLEGVLSGETLPPQEASCLLLPAWLSLRLDLPLPCRVISAPTAAQEAWECRRHDAAFLVTRHLAEAPAAALEAAAAYLVLSSPSDMSCLTAVAAGQTALTRQAAHRLLLPAYPELGELLSILCSPPLPALRQSRAKSASPLLPLLPSLAPPPEAAAASSSLPSDFETYAEALQCCRKIVTALQLPRDATLTACCLLERRQDRQACMQLPTPHTADCHCYKALSTSVEAGFCALAVAVRRYVYPFLQMLAQQTAERTLEAQEAEEAGGIAAPVRTGDFRRDIDLLLLGTQLLSELLPLAAAVALPPNNINTNNSSSSSSSARGASQQCCCCCSGWLALSDVSQFCGSLLGVSTHLPLLRRAALKFAALTLRHSLPPLTSSGSNSSTSTSSSKLFLSEPADELWTLHPAAPFSCFGGTHSSVLLQLQLQQLLHLHSHLFTEGLAPLQEQQPLADALMALRACVRHNAFAGVAAAAAEAAADCGGGLSTSACVRFEQQQEQPQEEQQVQLLETQATLLLGYLDSPHPEVRLAAWRCLESCLRSADSLLQRLQQRQSSGSGRQLLMRLYSCISRAACDRVLEREGLLPGGFCSSCPSSLAEQADALACLSTLSSSHQGMDAATALKGLTAALDLTCFAAKTHATPILRRLQQQMPQAADSNADTRNAATADTLCRGNRSSTFLIGLVDAVRPQRLRMKTPSTDTAAANEEANQAAAAAVAAVGTKGAPEAFAEAAAKVAFLYLPSPPPSLAEIAKCCRALRVLLDIGEATNAISLCLGSSSNSTIHAGGAGGGNLCCSVSASSPAAIAPSERPFAFLHDERTRHSRSRAGSAASPVEAFCDAPPTNCAACCSAAAWRDVSAVRTLQGKAPNTSTTAAATAAAAAEMQKGAQSLWTAPCLCCAAPFPARAADKPSGEDREAFTSPAGDQPLAAAAPFTTPATPQPSQPVLQKRRPTV</sequence>
<dbReference type="OrthoDB" id="348236at2759"/>
<proteinExistence type="predicted"/>
<feature type="compositionally biased region" description="Basic and acidic residues" evidence="1">
    <location>
        <begin position="2076"/>
        <end position="2086"/>
    </location>
</feature>
<keyword evidence="2" id="KW-1185">Reference proteome</keyword>
<accession>A0A6P6RSW7</accession>
<protein>
    <submittedName>
        <fullName evidence="3">Uncharacterized protein LOC113146701</fullName>
    </submittedName>
</protein>